<evidence type="ECO:0000256" key="2">
    <source>
        <dbReference type="ARBA" id="ARBA00023125"/>
    </source>
</evidence>
<dbReference type="PROSITE" id="PS50987">
    <property type="entry name" value="HTH_ARSR_2"/>
    <property type="match status" value="1"/>
</dbReference>
<keyword evidence="2" id="KW-0238">DNA-binding</keyword>
<dbReference type="PRINTS" id="PR00778">
    <property type="entry name" value="HTHARSR"/>
</dbReference>
<dbReference type="InterPro" id="IPR036388">
    <property type="entry name" value="WH-like_DNA-bd_sf"/>
</dbReference>
<dbReference type="CDD" id="cd00090">
    <property type="entry name" value="HTH_ARSR"/>
    <property type="match status" value="1"/>
</dbReference>
<dbReference type="RefSeq" id="WP_203759390.1">
    <property type="nucleotide sequence ID" value="NZ_JBHRZA010000014.1"/>
</dbReference>
<evidence type="ECO:0000259" key="4">
    <source>
        <dbReference type="PROSITE" id="PS50987"/>
    </source>
</evidence>
<dbReference type="SMART" id="SM00418">
    <property type="entry name" value="HTH_ARSR"/>
    <property type="match status" value="1"/>
</dbReference>
<protein>
    <recommendedName>
        <fullName evidence="4">HTH arsR-type domain-containing protein</fullName>
    </recommendedName>
</protein>
<dbReference type="InterPro" id="IPR051011">
    <property type="entry name" value="Metal_resp_trans_reg"/>
</dbReference>
<dbReference type="Proteomes" id="UP000609879">
    <property type="component" value="Unassembled WGS sequence"/>
</dbReference>
<gene>
    <name evidence="5" type="ORF">Ade02nite_01040</name>
</gene>
<proteinExistence type="predicted"/>
<dbReference type="InterPro" id="IPR036390">
    <property type="entry name" value="WH_DNA-bd_sf"/>
</dbReference>
<dbReference type="InterPro" id="IPR001845">
    <property type="entry name" value="HTH_ArsR_DNA-bd_dom"/>
</dbReference>
<name>A0ABQ3XUS2_9ACTN</name>
<keyword evidence="6" id="KW-1185">Reference proteome</keyword>
<comment type="caution">
    <text evidence="5">The sequence shown here is derived from an EMBL/GenBank/DDBJ whole genome shotgun (WGS) entry which is preliminary data.</text>
</comment>
<evidence type="ECO:0000313" key="6">
    <source>
        <dbReference type="Proteomes" id="UP000609879"/>
    </source>
</evidence>
<accession>A0ABQ3XUS2</accession>
<evidence type="ECO:0000256" key="1">
    <source>
        <dbReference type="ARBA" id="ARBA00023015"/>
    </source>
</evidence>
<organism evidence="5 6">
    <name type="scientific">Paractinoplanes deccanensis</name>
    <dbReference type="NCBI Taxonomy" id="113561"/>
    <lineage>
        <taxon>Bacteria</taxon>
        <taxon>Bacillati</taxon>
        <taxon>Actinomycetota</taxon>
        <taxon>Actinomycetes</taxon>
        <taxon>Micromonosporales</taxon>
        <taxon>Micromonosporaceae</taxon>
        <taxon>Paractinoplanes</taxon>
    </lineage>
</organism>
<dbReference type="EMBL" id="BOMI01000002">
    <property type="protein sequence ID" value="GID71463.1"/>
    <property type="molecule type" value="Genomic_DNA"/>
</dbReference>
<dbReference type="SUPFAM" id="SSF46785">
    <property type="entry name" value="Winged helix' DNA-binding domain"/>
    <property type="match status" value="1"/>
</dbReference>
<feature type="domain" description="HTH arsR-type" evidence="4">
    <location>
        <begin position="1"/>
        <end position="60"/>
    </location>
</feature>
<dbReference type="Gene3D" id="1.10.10.10">
    <property type="entry name" value="Winged helix-like DNA-binding domain superfamily/Winged helix DNA-binding domain"/>
    <property type="match status" value="1"/>
</dbReference>
<keyword evidence="3" id="KW-0804">Transcription</keyword>
<dbReference type="Pfam" id="PF01022">
    <property type="entry name" value="HTH_5"/>
    <property type="match status" value="1"/>
</dbReference>
<sequence>MAPIGSSPRCTRTCARSFGVTPSAVSQHLRVLRDAGLIAGVRSGRRVIYLVTTVGQALLD</sequence>
<keyword evidence="1" id="KW-0805">Transcription regulation</keyword>
<dbReference type="InterPro" id="IPR011991">
    <property type="entry name" value="ArsR-like_HTH"/>
</dbReference>
<dbReference type="PANTHER" id="PTHR43132">
    <property type="entry name" value="ARSENICAL RESISTANCE OPERON REPRESSOR ARSR-RELATED"/>
    <property type="match status" value="1"/>
</dbReference>
<evidence type="ECO:0000256" key="3">
    <source>
        <dbReference type="ARBA" id="ARBA00023163"/>
    </source>
</evidence>
<evidence type="ECO:0000313" key="5">
    <source>
        <dbReference type="EMBL" id="GID71463.1"/>
    </source>
</evidence>
<dbReference type="PANTHER" id="PTHR43132:SF2">
    <property type="entry name" value="ARSENICAL RESISTANCE OPERON REPRESSOR ARSR-RELATED"/>
    <property type="match status" value="1"/>
</dbReference>
<reference evidence="5 6" key="1">
    <citation type="submission" date="2021-01" db="EMBL/GenBank/DDBJ databases">
        <title>Whole genome shotgun sequence of Actinoplanes deccanensis NBRC 13994.</title>
        <authorList>
            <person name="Komaki H."/>
            <person name="Tamura T."/>
        </authorList>
    </citation>
    <scope>NUCLEOTIDE SEQUENCE [LARGE SCALE GENOMIC DNA]</scope>
    <source>
        <strain evidence="5 6">NBRC 13994</strain>
    </source>
</reference>